<dbReference type="Gene3D" id="1.25.40.10">
    <property type="entry name" value="Tetratricopeptide repeat domain"/>
    <property type="match status" value="3"/>
</dbReference>
<gene>
    <name evidence="4" type="ORF">DES53_101938</name>
</gene>
<dbReference type="Proteomes" id="UP000253426">
    <property type="component" value="Unassembled WGS sequence"/>
</dbReference>
<dbReference type="InterPro" id="IPR019734">
    <property type="entry name" value="TPR_rpt"/>
</dbReference>
<dbReference type="Pfam" id="PF13424">
    <property type="entry name" value="TPR_12"/>
    <property type="match status" value="5"/>
</dbReference>
<dbReference type="PANTHER" id="PTHR45641:SF19">
    <property type="entry name" value="NEPHROCYSTIN-3"/>
    <property type="match status" value="1"/>
</dbReference>
<protein>
    <submittedName>
        <fullName evidence="4">Tetratricopeptide repeat protein</fullName>
    </submittedName>
</protein>
<comment type="caution">
    <text evidence="4">The sequence shown here is derived from an EMBL/GenBank/DDBJ whole genome shotgun (WGS) entry which is preliminary data.</text>
</comment>
<dbReference type="PANTHER" id="PTHR45641">
    <property type="entry name" value="TETRATRICOPEPTIDE REPEAT PROTEIN (AFU_ORTHOLOGUE AFUA_6G03870)"/>
    <property type="match status" value="1"/>
</dbReference>
<feature type="repeat" description="TPR" evidence="3">
    <location>
        <begin position="383"/>
        <end position="416"/>
    </location>
</feature>
<dbReference type="RefSeq" id="WP_113957012.1">
    <property type="nucleotide sequence ID" value="NZ_QNRR01000001.1"/>
</dbReference>
<evidence type="ECO:0000313" key="5">
    <source>
        <dbReference type="Proteomes" id="UP000253426"/>
    </source>
</evidence>
<evidence type="ECO:0000256" key="1">
    <source>
        <dbReference type="ARBA" id="ARBA00022737"/>
    </source>
</evidence>
<dbReference type="AlphaFoldDB" id="A0A366HXU1"/>
<dbReference type="InterPro" id="IPR011990">
    <property type="entry name" value="TPR-like_helical_dom_sf"/>
</dbReference>
<accession>A0A366HXU1</accession>
<keyword evidence="5" id="KW-1185">Reference proteome</keyword>
<keyword evidence="1" id="KW-0677">Repeat</keyword>
<name>A0A366HXU1_9BACT</name>
<evidence type="ECO:0000256" key="2">
    <source>
        <dbReference type="ARBA" id="ARBA00022803"/>
    </source>
</evidence>
<dbReference type="PROSITE" id="PS50005">
    <property type="entry name" value="TPR"/>
    <property type="match status" value="1"/>
</dbReference>
<dbReference type="SMART" id="SM00028">
    <property type="entry name" value="TPR"/>
    <property type="match status" value="10"/>
</dbReference>
<reference evidence="4 5" key="1">
    <citation type="submission" date="2018-06" db="EMBL/GenBank/DDBJ databases">
        <title>Genomic Encyclopedia of Type Strains, Phase IV (KMG-IV): sequencing the most valuable type-strain genomes for metagenomic binning, comparative biology and taxonomic classification.</title>
        <authorList>
            <person name="Goeker M."/>
        </authorList>
    </citation>
    <scope>NUCLEOTIDE SEQUENCE [LARGE SCALE GENOMIC DNA]</scope>
    <source>
        <strain evidence="4 5">DSM 25532</strain>
    </source>
</reference>
<dbReference type="EMBL" id="QNRR01000001">
    <property type="protein sequence ID" value="RBP48138.1"/>
    <property type="molecule type" value="Genomic_DNA"/>
</dbReference>
<organism evidence="4 5">
    <name type="scientific">Roseimicrobium gellanilyticum</name>
    <dbReference type="NCBI Taxonomy" id="748857"/>
    <lineage>
        <taxon>Bacteria</taxon>
        <taxon>Pseudomonadati</taxon>
        <taxon>Verrucomicrobiota</taxon>
        <taxon>Verrucomicrobiia</taxon>
        <taxon>Verrucomicrobiales</taxon>
        <taxon>Verrucomicrobiaceae</taxon>
        <taxon>Roseimicrobium</taxon>
    </lineage>
</organism>
<keyword evidence="2 3" id="KW-0802">TPR repeat</keyword>
<dbReference type="OrthoDB" id="127785at2"/>
<dbReference type="SUPFAM" id="SSF48452">
    <property type="entry name" value="TPR-like"/>
    <property type="match status" value="4"/>
</dbReference>
<evidence type="ECO:0000256" key="3">
    <source>
        <dbReference type="PROSITE-ProRule" id="PRU00339"/>
    </source>
</evidence>
<sequence>MGVPVIYLSAAPTDLRTHRARAEKILTSSGLQVITLEAVRSKDWSQIRKSLRQELRNCSAVVHFAGLCHGSEPSGRPPGAPRRSHAQMEYHLARDLRIPTYPFVLPGVFPFDAHSPEPVEEQLLQEEHRQFLINQMRASDHVETAAQLDQRLYTLAHDLLQKGQATSSKAPSPRRSRSAVWFMRLPLLALVASSGMYFWNTWRDGSPQVLIHPPGALLAGLSPDEIAAEQERVVLGALETTRLAREVAQITPQQGTAREQYDSRTKQELAIASVAARYGKEPGALQASIEGWARSTRTSTTATPLDKALAVYFLADYETAAEEAGRVAAAAESSSSPNHALALSGWFLQGHCRLQQLKFHGALDSYRHAFAHTSVEGQPLIWSDLVLAEGLALMQLGRWNEALPSFNTALKLRNSHLPPDAPELAWAMTALAPLHAAMDKAEEAESLLAQSCQILEKRLGPEHPEVAIAVANLGEVLRLSGRAPEAETTLCRAIAMHEKLQGKDAPEIARILGSLARLVAGAGRQSEAILLGEKALSIDERKFGPDHPRVARDLTNLALLLASQDHPRAVELQRRALAIMEKQFGPAHADTASALNNLAGLLQDGPQGDEAELMFRTAMKTDEALFGRSHPNLLRDLRNLAGLLRNSGRRDESIAYYLQALGLAEVHFGKEHSETVTSLRQLSLQLAEARRFTEAEPFARRALASATKLYGPDHMEVAQCSRDLAFCLAVSGKLEEAATLYANAQIIAETHLGSDHISVFHDVRNQAAVLRDLGDKPKALEAYRRAYTMARRILGHEHPQTLVAMDNLACMLRDTKHYDDAEYMFRDLLTVREKLWGPDRVDLANDLSDLAGVLFLESRHAEAEPLYRRALKLVAKAPKEATGTPSLINTARQNYSANLRRLSISEEETAMRMRQIESGETVDDLAATSRTP</sequence>
<proteinExistence type="predicted"/>
<evidence type="ECO:0000313" key="4">
    <source>
        <dbReference type="EMBL" id="RBP48138.1"/>
    </source>
</evidence>